<dbReference type="GO" id="GO:0004519">
    <property type="term" value="F:endonuclease activity"/>
    <property type="evidence" value="ECO:0007669"/>
    <property type="project" value="UniProtKB-KW"/>
</dbReference>
<name>A0A6B3R4W0_9FLAO</name>
<keyword evidence="3" id="KW-0269">Exonuclease</keyword>
<keyword evidence="3" id="KW-0255">Endonuclease</keyword>
<dbReference type="AlphaFoldDB" id="A0A6B3R4W0"/>
<dbReference type="Proteomes" id="UP000478505">
    <property type="component" value="Unassembled WGS sequence"/>
</dbReference>
<gene>
    <name evidence="3" type="ORF">G3567_02020</name>
</gene>
<keyword evidence="3" id="KW-0540">Nuclease</keyword>
<organism evidence="3 4">
    <name type="scientific">Psychroflexus aurantiacus</name>
    <dbReference type="NCBI Taxonomy" id="2709310"/>
    <lineage>
        <taxon>Bacteria</taxon>
        <taxon>Pseudomonadati</taxon>
        <taxon>Bacteroidota</taxon>
        <taxon>Flavobacteriia</taxon>
        <taxon>Flavobacteriales</taxon>
        <taxon>Flavobacteriaceae</taxon>
        <taxon>Psychroflexus</taxon>
    </lineage>
</organism>
<dbReference type="EMBL" id="JAAIKD010000001">
    <property type="protein sequence ID" value="NEV92921.1"/>
    <property type="molecule type" value="Genomic_DNA"/>
</dbReference>
<feature type="signal peptide" evidence="1">
    <location>
        <begin position="1"/>
        <end position="24"/>
    </location>
</feature>
<dbReference type="InterPro" id="IPR036691">
    <property type="entry name" value="Endo/exonu/phosph_ase_sf"/>
</dbReference>
<dbReference type="Gene3D" id="3.60.10.10">
    <property type="entry name" value="Endonuclease/exonuclease/phosphatase"/>
    <property type="match status" value="1"/>
</dbReference>
<reference evidence="3 4" key="1">
    <citation type="submission" date="2020-02" db="EMBL/GenBank/DDBJ databases">
        <title>Flavobacteriaceae Psychroflexus bacterium YR1-1, complete genome.</title>
        <authorList>
            <person name="Li Y."/>
            <person name="Wu S."/>
        </authorList>
    </citation>
    <scope>NUCLEOTIDE SEQUENCE [LARGE SCALE GENOMIC DNA]</scope>
    <source>
        <strain evidence="3 4">YR1-1</strain>
    </source>
</reference>
<keyword evidence="1" id="KW-0732">Signal</keyword>
<dbReference type="Pfam" id="PF03372">
    <property type="entry name" value="Exo_endo_phos"/>
    <property type="match status" value="1"/>
</dbReference>
<sequence>MRFKDLPSLLVLVLLMIQCKNPSASDQQTAVMFATFNVSMESENYLGRYADGVSSQVLIDKLASGSSPHIKNIAKLIQTQRPDVILLNEFDYIENPEQGIEQFIKAYLKVSQGEAQAIDYPYYYYAAPNTGIETPFDLNGDRKFEGSANDAFGYGRYPGHYGMVLLSKYPIDKTNIRTFQQFKWKDMPDYLETKTADGNNFYSDEAWEAFRLSSKSHWDVPVIVGEKTIHVLVSHPTPPGFDGEEDRNGKRNHDEIRFWKDYIDKNQGAYIYDDKGETGSLGSETFVIMGDLNASPDEGNARTEGISDLLNHPRVNNEFTPSSKGGESLSPDNPYGKYHTASWKLRADYVLPSTDLNVVDHGVFWPVEGEALHELMLDRASSSDHRLVWVEVKLED</sequence>
<evidence type="ECO:0000313" key="4">
    <source>
        <dbReference type="Proteomes" id="UP000478505"/>
    </source>
</evidence>
<dbReference type="SUPFAM" id="SSF56219">
    <property type="entry name" value="DNase I-like"/>
    <property type="match status" value="1"/>
</dbReference>
<keyword evidence="3" id="KW-0378">Hydrolase</keyword>
<dbReference type="GO" id="GO:0004527">
    <property type="term" value="F:exonuclease activity"/>
    <property type="evidence" value="ECO:0007669"/>
    <property type="project" value="UniProtKB-KW"/>
</dbReference>
<evidence type="ECO:0000259" key="2">
    <source>
        <dbReference type="Pfam" id="PF03372"/>
    </source>
</evidence>
<comment type="caution">
    <text evidence="3">The sequence shown here is derived from an EMBL/GenBank/DDBJ whole genome shotgun (WGS) entry which is preliminary data.</text>
</comment>
<accession>A0A6B3R4W0</accession>
<feature type="chain" id="PRO_5025506763" evidence="1">
    <location>
        <begin position="25"/>
        <end position="396"/>
    </location>
</feature>
<evidence type="ECO:0000313" key="3">
    <source>
        <dbReference type="EMBL" id="NEV92921.1"/>
    </source>
</evidence>
<keyword evidence="4" id="KW-1185">Reference proteome</keyword>
<feature type="domain" description="Endonuclease/exonuclease/phosphatase" evidence="2">
    <location>
        <begin position="34"/>
        <end position="385"/>
    </location>
</feature>
<protein>
    <submittedName>
        <fullName evidence="3">Endonuclease/exonuclease/phosphatase family protein</fullName>
    </submittedName>
</protein>
<dbReference type="InterPro" id="IPR005135">
    <property type="entry name" value="Endo/exonuclease/phosphatase"/>
</dbReference>
<proteinExistence type="predicted"/>
<evidence type="ECO:0000256" key="1">
    <source>
        <dbReference type="SAM" id="SignalP"/>
    </source>
</evidence>